<dbReference type="InterPro" id="IPR005198">
    <property type="entry name" value="Glyco_hydro_76"/>
</dbReference>
<organism evidence="1 2">
    <name type="scientific">Exophiala dermatitidis</name>
    <name type="common">Black yeast-like fungus</name>
    <name type="synonym">Wangiella dermatitidis</name>
    <dbReference type="NCBI Taxonomy" id="5970"/>
    <lineage>
        <taxon>Eukaryota</taxon>
        <taxon>Fungi</taxon>
        <taxon>Dikarya</taxon>
        <taxon>Ascomycota</taxon>
        <taxon>Pezizomycotina</taxon>
        <taxon>Eurotiomycetes</taxon>
        <taxon>Chaetothyriomycetidae</taxon>
        <taxon>Chaetothyriales</taxon>
        <taxon>Herpotrichiellaceae</taxon>
        <taxon>Exophiala</taxon>
    </lineage>
</organism>
<dbReference type="Pfam" id="PF03663">
    <property type="entry name" value="Glyco_hydro_76"/>
    <property type="match status" value="1"/>
</dbReference>
<dbReference type="PANTHER" id="PTHR47791">
    <property type="entry name" value="MEIOTICALLY UP-REGULATED GENE 191 PROTEIN"/>
    <property type="match status" value="1"/>
</dbReference>
<comment type="caution">
    <text evidence="1">The sequence shown here is derived from an EMBL/GenBank/DDBJ whole genome shotgun (WGS) entry which is preliminary data.</text>
</comment>
<dbReference type="SUPFAM" id="SSF48208">
    <property type="entry name" value="Six-hairpin glycosidases"/>
    <property type="match status" value="1"/>
</dbReference>
<name>A0AAN6IQV9_EXODE</name>
<dbReference type="Proteomes" id="UP001161757">
    <property type="component" value="Unassembled WGS sequence"/>
</dbReference>
<dbReference type="Gene3D" id="1.50.10.20">
    <property type="match status" value="1"/>
</dbReference>
<evidence type="ECO:0000313" key="1">
    <source>
        <dbReference type="EMBL" id="KAJ8987103.1"/>
    </source>
</evidence>
<dbReference type="EMBL" id="JAJGCB010000028">
    <property type="protein sequence ID" value="KAJ8987103.1"/>
    <property type="molecule type" value="Genomic_DNA"/>
</dbReference>
<accession>A0AAN6IQV9</accession>
<dbReference type="PANTHER" id="PTHR47791:SF3">
    <property type="entry name" value="MEIOTICALLY UP-REGULATED GENE 191 PROTEIN"/>
    <property type="match status" value="1"/>
</dbReference>
<sequence length="419" mass="46245">MARQRSKSLSASGAGQGTYCFLSPLDRTVHCSSKKMNMSLSLGGEPPLINTTQAAIDVFLASKQANGQIAGLGYWQVANGYTAIALHDSWSNTTGNAGILHELLVEVETNVTDCIDDFNDDSMWWGIFLLEMYDLTQDSSHLSVAQNIWTHVRDFVIPPGKYIINGTDMEGGVMWSNMNNETQVNAITTGLFSELCARLALVQADVKARKDFLQFAVYSLFWILRCRYVSDEFLVLDNINLETGKCFDWSFTYNTGQAIAAAMAIYDVMKRTPAQPAHSPGAGTYLDMACNMARAAMTRPTWVDPDGTLTERGAYPGTGPNAKTASENDDAVGFKAVLLRSLAKLYRILLRDQTYPDLQEQLAKFIIWQYQSLQQRDTNGNGQYGPWWAGPMDLPTSHSQLAALDVMAAIHAVTHNSTD</sequence>
<dbReference type="GO" id="GO:0005975">
    <property type="term" value="P:carbohydrate metabolic process"/>
    <property type="evidence" value="ECO:0007669"/>
    <property type="project" value="InterPro"/>
</dbReference>
<protein>
    <recommendedName>
        <fullName evidence="3">Glycoside hydrolase family 76 protein</fullName>
    </recommendedName>
</protein>
<dbReference type="InterPro" id="IPR008928">
    <property type="entry name" value="6-hairpin_glycosidase_sf"/>
</dbReference>
<gene>
    <name evidence="1" type="ORF">HRR80_008846</name>
</gene>
<evidence type="ECO:0000313" key="2">
    <source>
        <dbReference type="Proteomes" id="UP001161757"/>
    </source>
</evidence>
<proteinExistence type="predicted"/>
<reference evidence="1" key="1">
    <citation type="submission" date="2023-01" db="EMBL/GenBank/DDBJ databases">
        <title>Exophiala dermititidis isolated from Cystic Fibrosis Patient.</title>
        <authorList>
            <person name="Kurbessoian T."/>
            <person name="Crocker A."/>
            <person name="Murante D."/>
            <person name="Hogan D.A."/>
            <person name="Stajich J.E."/>
        </authorList>
    </citation>
    <scope>NUCLEOTIDE SEQUENCE</scope>
    <source>
        <strain evidence="1">Ex8</strain>
    </source>
</reference>
<dbReference type="AlphaFoldDB" id="A0AAN6IQV9"/>
<dbReference type="InterPro" id="IPR053169">
    <property type="entry name" value="MUG_Protein"/>
</dbReference>
<evidence type="ECO:0008006" key="3">
    <source>
        <dbReference type="Google" id="ProtNLM"/>
    </source>
</evidence>